<sequence>MDRMNFRSLPIGTGAPASLDDKSRSVEVIAATEQPVAVFDYEQYEIIDEVLLMAGCEMPGNRQVVLLDTHDRSNGTGSVLGSFRGMTISNDQLVGRVHFSTRAADAWEKVREGHLTDVSIGYRPVQSTWVPEGETAVVKGRSFTGPVKVTTRWRVKELSICPIGADELAKTRSQPPATGETKGNVSMTPEEIRAEAQRVERERVTEIRAMCDKYDLPDLGKKLVADGTDLDQARKAVLAELEKRPQPNVPHRTDPIYTHGADASDKRNAAIVDGLTLRAGVHLDAPAPGASEYQGIDLPSLARECLVAAGVRVSGRSKSACVGEALQLQTRAMMTPDFPLLLANVANKVLRESFQTAPSTFQHWTRKGSTSDFKENSRVSLSAYEGLDEIPENVPYKYGTHTEMAEKFSVLTYGKLFALTRQAIVNDDLGALTNIPRAAGAAAKRLINKLVYDHVLANGLMSDGVALFHAAHGNTPESGGAPGDTTLDTARVAMRTQTGLAGEVLGIAPKFLIVSAEGETVADVLLNSLASTATDLNSGVKNPWRGLELLVEPYLDAASAAKKWFLTADARAFDTVEVCYLDGRDQPYLETRDGWTVDGVEYKVRLDVGVKAVDWRGLFYNPGE</sequence>
<name>A0AA41R3B4_9BACT</name>
<evidence type="ECO:0000313" key="1">
    <source>
        <dbReference type="EMBL" id="MCJ8502367.1"/>
    </source>
</evidence>
<gene>
    <name evidence="1" type="ORF">MRX98_17420</name>
</gene>
<organism evidence="1 2">
    <name type="scientific">Desulfatitalea alkaliphila</name>
    <dbReference type="NCBI Taxonomy" id="2929485"/>
    <lineage>
        <taxon>Bacteria</taxon>
        <taxon>Pseudomonadati</taxon>
        <taxon>Thermodesulfobacteriota</taxon>
        <taxon>Desulfobacteria</taxon>
        <taxon>Desulfobacterales</taxon>
        <taxon>Desulfosarcinaceae</taxon>
        <taxon>Desulfatitalea</taxon>
    </lineage>
</organism>
<keyword evidence="2" id="KW-1185">Reference proteome</keyword>
<accession>A0AA41R3B4</accession>
<dbReference type="RefSeq" id="WP_246913058.1">
    <property type="nucleotide sequence ID" value="NZ_JALJRB010000025.1"/>
</dbReference>
<evidence type="ECO:0000313" key="2">
    <source>
        <dbReference type="Proteomes" id="UP001165427"/>
    </source>
</evidence>
<dbReference type="Pfam" id="PF25209">
    <property type="entry name" value="Phage_capsid_4"/>
    <property type="match status" value="1"/>
</dbReference>
<comment type="caution">
    <text evidence="1">The sequence shown here is derived from an EMBL/GenBank/DDBJ whole genome shotgun (WGS) entry which is preliminary data.</text>
</comment>
<dbReference type="EMBL" id="JALJRB010000025">
    <property type="protein sequence ID" value="MCJ8502367.1"/>
    <property type="molecule type" value="Genomic_DNA"/>
</dbReference>
<protein>
    <submittedName>
        <fullName evidence="1">Mu-like prophage major head subunit gpT family protein</fullName>
    </submittedName>
</protein>
<proteinExistence type="predicted"/>
<dbReference type="Proteomes" id="UP001165427">
    <property type="component" value="Unassembled WGS sequence"/>
</dbReference>
<reference evidence="1" key="1">
    <citation type="submission" date="2022-04" db="EMBL/GenBank/DDBJ databases">
        <title>Desulfatitalea alkaliphila sp. nov., a novel anaerobic sulfate-reducing bacterium isolated from terrestrial mud volcano, Taman Peninsula, Russia.</title>
        <authorList>
            <person name="Khomyakova M.A."/>
            <person name="Merkel A.Y."/>
            <person name="Slobodkin A.I."/>
        </authorList>
    </citation>
    <scope>NUCLEOTIDE SEQUENCE</scope>
    <source>
        <strain evidence="1">M08but</strain>
    </source>
</reference>
<dbReference type="AlphaFoldDB" id="A0AA41R3B4"/>
<dbReference type="NCBIfam" id="NF045541">
    <property type="entry name" value="scaf_prot_MCP2"/>
    <property type="match status" value="1"/>
</dbReference>